<evidence type="ECO:0000313" key="5">
    <source>
        <dbReference type="EMBL" id="ASM72806.1"/>
    </source>
</evidence>
<keyword evidence="1" id="KW-0677">Repeat</keyword>
<keyword evidence="2 3" id="KW-0802">TPR repeat</keyword>
<dbReference type="PANTHER" id="PTHR45831:SF2">
    <property type="entry name" value="LD24721P"/>
    <property type="match status" value="1"/>
</dbReference>
<dbReference type="SMART" id="SM00028">
    <property type="entry name" value="TPR"/>
    <property type="match status" value="3"/>
</dbReference>
<dbReference type="OrthoDB" id="9815010at2"/>
<dbReference type="KEGG" id="spse:SULPSESMR1_02001"/>
<dbReference type="PANTHER" id="PTHR45831">
    <property type="entry name" value="LD24721P"/>
    <property type="match status" value="1"/>
</dbReference>
<dbReference type="SUPFAM" id="SSF48452">
    <property type="entry name" value="TPR-like"/>
    <property type="match status" value="1"/>
</dbReference>
<keyword evidence="6" id="KW-1185">Reference proteome</keyword>
<evidence type="ECO:0000256" key="2">
    <source>
        <dbReference type="ARBA" id="ARBA00022803"/>
    </source>
</evidence>
<protein>
    <submittedName>
        <fullName evidence="5">Tetratricopeptide repeat protein</fullName>
    </submittedName>
</protein>
<proteinExistence type="predicted"/>
<feature type="chain" id="PRO_5013211191" evidence="4">
    <location>
        <begin position="28"/>
        <end position="185"/>
    </location>
</feature>
<dbReference type="Proteomes" id="UP000199754">
    <property type="component" value="Chromosome"/>
</dbReference>
<evidence type="ECO:0000256" key="3">
    <source>
        <dbReference type="PROSITE-ProRule" id="PRU00339"/>
    </source>
</evidence>
<reference evidence="5 6" key="1">
    <citation type="submission" date="2017-07" db="EMBL/GenBank/DDBJ databases">
        <title>Genome Sequence of Sulfitobacter pseudonitzschiae Strain SMR1 Isolated from a culture of the Diatom Skeletonema marinoi.</title>
        <authorList>
            <person name="Topel M."/>
            <person name="Pinder M.I.M."/>
            <person name="Johansson O.N."/>
            <person name="Kourtchenko O."/>
            <person name="Godhe A."/>
            <person name="Clarke A.K."/>
        </authorList>
    </citation>
    <scope>NUCLEOTIDE SEQUENCE [LARGE SCALE GENOMIC DNA]</scope>
    <source>
        <strain evidence="5 6">SMR1</strain>
    </source>
</reference>
<dbReference type="Gene3D" id="1.25.40.10">
    <property type="entry name" value="Tetratricopeptide repeat domain"/>
    <property type="match status" value="1"/>
</dbReference>
<dbReference type="RefSeq" id="WP_089420662.1">
    <property type="nucleotide sequence ID" value="NZ_CP022415.1"/>
</dbReference>
<feature type="signal peptide" evidence="4">
    <location>
        <begin position="1"/>
        <end position="27"/>
    </location>
</feature>
<evidence type="ECO:0000313" key="6">
    <source>
        <dbReference type="Proteomes" id="UP000199754"/>
    </source>
</evidence>
<name>A0A221K1D1_9RHOB</name>
<dbReference type="GO" id="GO:0016020">
    <property type="term" value="C:membrane"/>
    <property type="evidence" value="ECO:0007669"/>
    <property type="project" value="TreeGrafter"/>
</dbReference>
<dbReference type="GO" id="GO:0072380">
    <property type="term" value="C:TRC complex"/>
    <property type="evidence" value="ECO:0007669"/>
    <property type="project" value="TreeGrafter"/>
</dbReference>
<dbReference type="STRING" id="1402135.SAMN05444149_101164"/>
<dbReference type="InterPro" id="IPR011990">
    <property type="entry name" value="TPR-like_helical_dom_sf"/>
</dbReference>
<organism evidence="5 6">
    <name type="scientific">Pseudosulfitobacter pseudonitzschiae</name>
    <dbReference type="NCBI Taxonomy" id="1402135"/>
    <lineage>
        <taxon>Bacteria</taxon>
        <taxon>Pseudomonadati</taxon>
        <taxon>Pseudomonadota</taxon>
        <taxon>Alphaproteobacteria</taxon>
        <taxon>Rhodobacterales</taxon>
        <taxon>Roseobacteraceae</taxon>
        <taxon>Pseudosulfitobacter</taxon>
    </lineage>
</organism>
<dbReference type="GO" id="GO:0060090">
    <property type="term" value="F:molecular adaptor activity"/>
    <property type="evidence" value="ECO:0007669"/>
    <property type="project" value="TreeGrafter"/>
</dbReference>
<dbReference type="GO" id="GO:0006620">
    <property type="term" value="P:post-translational protein targeting to endoplasmic reticulum membrane"/>
    <property type="evidence" value="ECO:0007669"/>
    <property type="project" value="TreeGrafter"/>
</dbReference>
<keyword evidence="4" id="KW-0732">Signal</keyword>
<feature type="repeat" description="TPR" evidence="3">
    <location>
        <begin position="99"/>
        <end position="132"/>
    </location>
</feature>
<dbReference type="PROSITE" id="PS50005">
    <property type="entry name" value="TPR"/>
    <property type="match status" value="1"/>
</dbReference>
<evidence type="ECO:0000256" key="1">
    <source>
        <dbReference type="ARBA" id="ARBA00022737"/>
    </source>
</evidence>
<dbReference type="InterPro" id="IPR047150">
    <property type="entry name" value="SGT"/>
</dbReference>
<dbReference type="InterPro" id="IPR019734">
    <property type="entry name" value="TPR_rpt"/>
</dbReference>
<dbReference type="EMBL" id="CP022415">
    <property type="protein sequence ID" value="ASM72806.1"/>
    <property type="molecule type" value="Genomic_DNA"/>
</dbReference>
<accession>A0A221K1D1</accession>
<gene>
    <name evidence="5" type="ORF">SULPSESMR1_02001</name>
</gene>
<sequence>MGIKTLLRHLIVAAIALTVGNSIPALAQGDVPALLEQLQTADAAQAAQIERELERTWAQSGSVAMNMLLERGRKAMEQQDFAAAIDHLTALTDHAPEFAEGYHVRAMAYHQSGLYGPALEDLWRTLALNPYNYNAIFGLGVMLQEFGDSIGAARAFGHVLELNPGHESAKDALMRLEADGIGRAL</sequence>
<dbReference type="AlphaFoldDB" id="A0A221K1D1"/>
<evidence type="ECO:0000256" key="4">
    <source>
        <dbReference type="SAM" id="SignalP"/>
    </source>
</evidence>